<evidence type="ECO:0000259" key="6">
    <source>
        <dbReference type="PROSITE" id="PS50109"/>
    </source>
</evidence>
<dbReference type="PRINTS" id="PR00344">
    <property type="entry name" value="BCTRLSENSOR"/>
</dbReference>
<dbReference type="AlphaFoldDB" id="A0A6B3N6I5"/>
<dbReference type="CDD" id="cd00082">
    <property type="entry name" value="HisKA"/>
    <property type="match status" value="1"/>
</dbReference>
<dbReference type="InterPro" id="IPR003661">
    <property type="entry name" value="HisK_dim/P_dom"/>
</dbReference>
<dbReference type="InterPro" id="IPR036097">
    <property type="entry name" value="HisK_dim/P_sf"/>
</dbReference>
<dbReference type="EC" id="2.7.13.3" evidence="2"/>
<dbReference type="InterPro" id="IPR029016">
    <property type="entry name" value="GAF-like_dom_sf"/>
</dbReference>
<dbReference type="InterPro" id="IPR036890">
    <property type="entry name" value="HATPase_C_sf"/>
</dbReference>
<dbReference type="InterPro" id="IPR003018">
    <property type="entry name" value="GAF"/>
</dbReference>
<dbReference type="Pfam" id="PF01590">
    <property type="entry name" value="GAF"/>
    <property type="match status" value="2"/>
</dbReference>
<comment type="catalytic activity">
    <reaction evidence="1">
        <text>ATP + protein L-histidine = ADP + protein N-phospho-L-histidine.</text>
        <dbReference type="EC" id="2.7.13.3"/>
    </reaction>
</comment>
<organism evidence="7">
    <name type="scientific">Symploca sp. SIO1C4</name>
    <dbReference type="NCBI Taxonomy" id="2607765"/>
    <lineage>
        <taxon>Bacteria</taxon>
        <taxon>Bacillati</taxon>
        <taxon>Cyanobacteriota</taxon>
        <taxon>Cyanophyceae</taxon>
        <taxon>Coleofasciculales</taxon>
        <taxon>Coleofasciculaceae</taxon>
        <taxon>Symploca</taxon>
    </lineage>
</organism>
<dbReference type="EMBL" id="JAAHFQ010000008">
    <property type="protein sequence ID" value="NER26232.1"/>
    <property type="molecule type" value="Genomic_DNA"/>
</dbReference>
<accession>A0A6B3N6I5</accession>
<feature type="domain" description="Histidine kinase" evidence="6">
    <location>
        <begin position="422"/>
        <end position="648"/>
    </location>
</feature>
<comment type="caution">
    <text evidence="7">The sequence shown here is derived from an EMBL/GenBank/DDBJ whole genome shotgun (WGS) entry which is preliminary data.</text>
</comment>
<keyword evidence="4 7" id="KW-0418">Kinase</keyword>
<keyword evidence="5" id="KW-0902">Two-component regulatory system</keyword>
<dbReference type="SUPFAM" id="SSF55781">
    <property type="entry name" value="GAF domain-like"/>
    <property type="match status" value="2"/>
</dbReference>
<dbReference type="SUPFAM" id="SSF47384">
    <property type="entry name" value="Homodimeric domain of signal transducing histidine kinase"/>
    <property type="match status" value="1"/>
</dbReference>
<dbReference type="PROSITE" id="PS50109">
    <property type="entry name" value="HIS_KIN"/>
    <property type="match status" value="1"/>
</dbReference>
<evidence type="ECO:0000256" key="1">
    <source>
        <dbReference type="ARBA" id="ARBA00000085"/>
    </source>
</evidence>
<proteinExistence type="predicted"/>
<dbReference type="InterPro" id="IPR004358">
    <property type="entry name" value="Sig_transdc_His_kin-like_C"/>
</dbReference>
<reference evidence="7" key="1">
    <citation type="submission" date="2019-11" db="EMBL/GenBank/DDBJ databases">
        <title>Genomic insights into an expanded diversity of filamentous marine cyanobacteria reveals the extraordinary biosynthetic potential of Moorea and Okeania.</title>
        <authorList>
            <person name="Ferreira Leao T."/>
            <person name="Wang M."/>
            <person name="Moss N."/>
            <person name="Da Silva R."/>
            <person name="Sanders J."/>
            <person name="Nurk S."/>
            <person name="Gurevich A."/>
            <person name="Humphrey G."/>
            <person name="Reher R."/>
            <person name="Zhu Q."/>
            <person name="Belda-Ferre P."/>
            <person name="Glukhov E."/>
            <person name="Rex R."/>
            <person name="Dorrestein P.C."/>
            <person name="Knight R."/>
            <person name="Pevzner P."/>
            <person name="Gerwick W.H."/>
            <person name="Gerwick L."/>
        </authorList>
    </citation>
    <scope>NUCLEOTIDE SEQUENCE</scope>
    <source>
        <strain evidence="7">SIO1C4</strain>
    </source>
</reference>
<dbReference type="SMART" id="SM00388">
    <property type="entry name" value="HisKA"/>
    <property type="match status" value="1"/>
</dbReference>
<gene>
    <name evidence="7" type="ORF">F6J89_00805</name>
</gene>
<protein>
    <recommendedName>
        <fullName evidence="2">histidine kinase</fullName>
        <ecNumber evidence="2">2.7.13.3</ecNumber>
    </recommendedName>
</protein>
<name>A0A6B3N6I5_9CYAN</name>
<evidence type="ECO:0000256" key="5">
    <source>
        <dbReference type="ARBA" id="ARBA00023012"/>
    </source>
</evidence>
<dbReference type="InterPro" id="IPR003594">
    <property type="entry name" value="HATPase_dom"/>
</dbReference>
<dbReference type="GO" id="GO:0000155">
    <property type="term" value="F:phosphorelay sensor kinase activity"/>
    <property type="evidence" value="ECO:0007669"/>
    <property type="project" value="InterPro"/>
</dbReference>
<dbReference type="InterPro" id="IPR005467">
    <property type="entry name" value="His_kinase_dom"/>
</dbReference>
<evidence type="ECO:0000256" key="3">
    <source>
        <dbReference type="ARBA" id="ARBA00022553"/>
    </source>
</evidence>
<sequence>MDYLAGSAQINQQITKIILLSPDSQTLLSRLAKVIGELFHVDTCLVVALPKKAAITKIGLWHADDHVNPECTRQAQLSVNSILKDDCVGAKPLAIRDLRASTSDKVLGYFQSAFSTRAVMKIYSRFQSAVNGMIILGRKQPYKWTRLEQELLATVAESVAIAISQVQLNQQLFAAECYQNLFKSLSRQMSSNRPLPEILQLATKATAITLQADRGLLLLLKNITIPSESIPSQQLLEIEVRVVCDWWEESDDDCVKLNSGFSKLINQSFWLSDCALCQQAFINTPEPIVIAEGQDRSNFELISQSSPIFAWEMMPSGVIFPLVKSHQHRQQEFSVLGFLVLQHCHDHSWQAEQLDWLKCITTQISTIITHHQSLQQVQLLLEERTAQLQDSVELQEHLYQKNCRQVDQLEELNQLKEDFMSSMSHELRTPLTTMSLAIRMLRQAKLNPQRRQQYLEILEQQCNREIDLINDLLSLQQLETDSSQIQLQKIDLMLLIDKLAKSFRQQWVDKGLILSVESLTPSLMLETNYESLSRILMELLTNAGKHCERDTTVKLQVDCQAKESVNQIIVTLTNLGLGISPADLPYIFDKFRRGEDANQRAIQGTGLGLALVKCLVKQLNGTIIATESPTQEPGVVYTSFILNLPQFQS</sequence>
<dbReference type="Gene3D" id="3.30.565.10">
    <property type="entry name" value="Histidine kinase-like ATPase, C-terminal domain"/>
    <property type="match status" value="1"/>
</dbReference>
<keyword evidence="3" id="KW-0597">Phosphoprotein</keyword>
<dbReference type="Pfam" id="PF02518">
    <property type="entry name" value="HATPase_c"/>
    <property type="match status" value="1"/>
</dbReference>
<dbReference type="SUPFAM" id="SSF55874">
    <property type="entry name" value="ATPase domain of HSP90 chaperone/DNA topoisomerase II/histidine kinase"/>
    <property type="match status" value="1"/>
</dbReference>
<dbReference type="PANTHER" id="PTHR43547:SF2">
    <property type="entry name" value="HYBRID SIGNAL TRANSDUCTION HISTIDINE KINASE C"/>
    <property type="match status" value="1"/>
</dbReference>
<dbReference type="Gene3D" id="1.10.287.130">
    <property type="match status" value="1"/>
</dbReference>
<dbReference type="Pfam" id="PF00512">
    <property type="entry name" value="HisKA"/>
    <property type="match status" value="1"/>
</dbReference>
<evidence type="ECO:0000256" key="2">
    <source>
        <dbReference type="ARBA" id="ARBA00012438"/>
    </source>
</evidence>
<keyword evidence="4 7" id="KW-0808">Transferase</keyword>
<evidence type="ECO:0000313" key="7">
    <source>
        <dbReference type="EMBL" id="NER26232.1"/>
    </source>
</evidence>
<dbReference type="SMART" id="SM00387">
    <property type="entry name" value="HATPase_c"/>
    <property type="match status" value="1"/>
</dbReference>
<evidence type="ECO:0000256" key="4">
    <source>
        <dbReference type="ARBA" id="ARBA00022777"/>
    </source>
</evidence>
<dbReference type="SMART" id="SM00065">
    <property type="entry name" value="GAF"/>
    <property type="match status" value="2"/>
</dbReference>
<dbReference type="Gene3D" id="3.30.450.40">
    <property type="match status" value="2"/>
</dbReference>
<dbReference type="PANTHER" id="PTHR43547">
    <property type="entry name" value="TWO-COMPONENT HISTIDINE KINASE"/>
    <property type="match status" value="1"/>
</dbReference>